<dbReference type="Pfam" id="PF20152">
    <property type="entry name" value="DUF6534"/>
    <property type="match status" value="1"/>
</dbReference>
<keyword evidence="1" id="KW-0812">Transmembrane</keyword>
<protein>
    <recommendedName>
        <fullName evidence="2">DUF6534 domain-containing protein</fullName>
    </recommendedName>
</protein>
<feature type="transmembrane region" description="Helical" evidence="1">
    <location>
        <begin position="226"/>
        <end position="244"/>
    </location>
</feature>
<keyword evidence="1" id="KW-1133">Transmembrane helix</keyword>
<evidence type="ECO:0000313" key="4">
    <source>
        <dbReference type="Proteomes" id="UP000757232"/>
    </source>
</evidence>
<dbReference type="OrthoDB" id="3148976at2759"/>
<name>A0A9Q5I3K4_SANBA</name>
<dbReference type="AlphaFoldDB" id="A0A9Q5I3K4"/>
<feature type="domain" description="DUF6534" evidence="2">
    <location>
        <begin position="166"/>
        <end position="251"/>
    </location>
</feature>
<dbReference type="PANTHER" id="PTHR40465:SF1">
    <property type="entry name" value="DUF6534 DOMAIN-CONTAINING PROTEIN"/>
    <property type="match status" value="1"/>
</dbReference>
<dbReference type="Proteomes" id="UP000757232">
    <property type="component" value="Unassembled WGS sequence"/>
</dbReference>
<keyword evidence="1" id="KW-0472">Membrane</keyword>
<proteinExistence type="predicted"/>
<gene>
    <name evidence="3" type="ORF">A7U60_g1685</name>
</gene>
<feature type="transmembrane region" description="Helical" evidence="1">
    <location>
        <begin position="193"/>
        <end position="220"/>
    </location>
</feature>
<feature type="transmembrane region" description="Helical" evidence="1">
    <location>
        <begin position="86"/>
        <end position="108"/>
    </location>
</feature>
<dbReference type="PANTHER" id="PTHR40465">
    <property type="entry name" value="CHROMOSOME 1, WHOLE GENOME SHOTGUN SEQUENCE"/>
    <property type="match status" value="1"/>
</dbReference>
<evidence type="ECO:0000259" key="2">
    <source>
        <dbReference type="Pfam" id="PF20152"/>
    </source>
</evidence>
<organism evidence="3 4">
    <name type="scientific">Sanghuangporus baumii</name>
    <name type="common">Phellinus baumii</name>
    <dbReference type="NCBI Taxonomy" id="108892"/>
    <lineage>
        <taxon>Eukaryota</taxon>
        <taxon>Fungi</taxon>
        <taxon>Dikarya</taxon>
        <taxon>Basidiomycota</taxon>
        <taxon>Agaricomycotina</taxon>
        <taxon>Agaricomycetes</taxon>
        <taxon>Hymenochaetales</taxon>
        <taxon>Hymenochaetaceae</taxon>
        <taxon>Sanghuangporus</taxon>
    </lineage>
</organism>
<accession>A0A9Q5I3K4</accession>
<comment type="caution">
    <text evidence="3">The sequence shown here is derived from an EMBL/GenBank/DDBJ whole genome shotgun (WGS) entry which is preliminary data.</text>
</comment>
<evidence type="ECO:0000313" key="3">
    <source>
        <dbReference type="EMBL" id="OCB91048.1"/>
    </source>
</evidence>
<keyword evidence="4" id="KW-1185">Reference proteome</keyword>
<sequence length="439" mass="48558">MASTPDCATAIPAMDGTLGALYIGIVLAMSLWGVASLQVFYYFTRYPNDDWRLKTLVGIVWALDGIHQGMITHSGYVYLITQYGNVAYLSHVEASLDLMILMSSFLVYRVWKLSRGNIPLIIYLITTVIAAFCFITAYFGKSIQGGTFSNIHSREWLGKASESFVVVSDFSIAGSLIFYLHRSRTGFRKTETMVNRLIIIIINTGLSTSIVAALTLIFLSIYPHKYIYVACFVSISKLYVNSLLATLNCRKTATDAVLDRSDNSQSMNLSTLRSSNHPVGRGDELDGGRMEHVLTIKVDTETTTEPSFHDGKDQFLGAIDEGQPFPSATSECVLLTADDLTIGFGSLESPPRRHGSETMEEPLSSLFRRTDLLAIELVNASTSSRLFLRMEVEWTETLHELQENMTGLRRARSRSSKLTILARAIPSILLPGKARGAGD</sequence>
<evidence type="ECO:0000256" key="1">
    <source>
        <dbReference type="SAM" id="Phobius"/>
    </source>
</evidence>
<feature type="transmembrane region" description="Helical" evidence="1">
    <location>
        <begin position="120"/>
        <end position="140"/>
    </location>
</feature>
<reference evidence="3" key="1">
    <citation type="submission" date="2016-06" db="EMBL/GenBank/DDBJ databases">
        <title>Draft Genome sequence of the fungus Inonotus baumii.</title>
        <authorList>
            <person name="Zhu H."/>
            <person name="Lin W."/>
        </authorList>
    </citation>
    <scope>NUCLEOTIDE SEQUENCE</scope>
    <source>
        <strain evidence="3">821</strain>
    </source>
</reference>
<dbReference type="InterPro" id="IPR045339">
    <property type="entry name" value="DUF6534"/>
</dbReference>
<feature type="transmembrane region" description="Helical" evidence="1">
    <location>
        <begin position="55"/>
        <end position="80"/>
    </location>
</feature>
<feature type="transmembrane region" description="Helical" evidence="1">
    <location>
        <begin position="160"/>
        <end position="181"/>
    </location>
</feature>
<feature type="transmembrane region" description="Helical" evidence="1">
    <location>
        <begin position="20"/>
        <end position="43"/>
    </location>
</feature>
<dbReference type="EMBL" id="LNZH02000107">
    <property type="protein sequence ID" value="OCB91048.1"/>
    <property type="molecule type" value="Genomic_DNA"/>
</dbReference>